<gene>
    <name evidence="3" type="ORF">CRI94_14675</name>
</gene>
<reference evidence="3 4" key="1">
    <citation type="submission" date="2017-10" db="EMBL/GenBank/DDBJ databases">
        <title>Draft genome of Longibacter Salinarum.</title>
        <authorList>
            <person name="Goh K.M."/>
            <person name="Shamsir M.S."/>
            <person name="Lim S.W."/>
        </authorList>
    </citation>
    <scope>NUCLEOTIDE SEQUENCE [LARGE SCALE GENOMIC DNA]</scope>
    <source>
        <strain evidence="3 4">KCTC 52045</strain>
    </source>
</reference>
<dbReference type="Gene3D" id="2.40.128.110">
    <property type="entry name" value="Lipid/polyisoprenoid-binding, YceI-like"/>
    <property type="match status" value="1"/>
</dbReference>
<dbReference type="Proteomes" id="UP000220102">
    <property type="component" value="Unassembled WGS sequence"/>
</dbReference>
<name>A0A2A8CVJ8_9BACT</name>
<comment type="caution">
    <text evidence="3">The sequence shown here is derived from an EMBL/GenBank/DDBJ whole genome shotgun (WGS) entry which is preliminary data.</text>
</comment>
<dbReference type="Pfam" id="PF04264">
    <property type="entry name" value="YceI"/>
    <property type="match status" value="1"/>
</dbReference>
<dbReference type="PANTHER" id="PTHR34406">
    <property type="entry name" value="PROTEIN YCEI"/>
    <property type="match status" value="1"/>
</dbReference>
<evidence type="ECO:0000313" key="3">
    <source>
        <dbReference type="EMBL" id="PEN12275.1"/>
    </source>
</evidence>
<feature type="chain" id="PRO_5013038131" description="Lipid/polyisoprenoid-binding YceI-like domain-containing protein" evidence="1">
    <location>
        <begin position="29"/>
        <end position="233"/>
    </location>
</feature>
<feature type="domain" description="Lipid/polyisoprenoid-binding YceI-like" evidence="2">
    <location>
        <begin position="77"/>
        <end position="207"/>
    </location>
</feature>
<dbReference type="RefSeq" id="WP_098077462.1">
    <property type="nucleotide sequence ID" value="NZ_PDEQ01000008.1"/>
</dbReference>
<dbReference type="AlphaFoldDB" id="A0A2A8CVJ8"/>
<evidence type="ECO:0000313" key="4">
    <source>
        <dbReference type="Proteomes" id="UP000220102"/>
    </source>
</evidence>
<dbReference type="InterPro" id="IPR007372">
    <property type="entry name" value="Lipid/polyisoprenoid-bd_YceI"/>
</dbReference>
<organism evidence="3 4">
    <name type="scientific">Longibacter salinarum</name>
    <dbReference type="NCBI Taxonomy" id="1850348"/>
    <lineage>
        <taxon>Bacteria</taxon>
        <taxon>Pseudomonadati</taxon>
        <taxon>Rhodothermota</taxon>
        <taxon>Rhodothermia</taxon>
        <taxon>Rhodothermales</taxon>
        <taxon>Salisaetaceae</taxon>
        <taxon>Longibacter</taxon>
    </lineage>
</organism>
<proteinExistence type="predicted"/>
<keyword evidence="1" id="KW-0732">Signal</keyword>
<protein>
    <recommendedName>
        <fullName evidence="2">Lipid/polyisoprenoid-binding YceI-like domain-containing protein</fullName>
    </recommendedName>
</protein>
<accession>A0A2A8CVJ8</accession>
<evidence type="ECO:0000259" key="2">
    <source>
        <dbReference type="Pfam" id="PF04264"/>
    </source>
</evidence>
<dbReference type="EMBL" id="PDEQ01000008">
    <property type="protein sequence ID" value="PEN12275.1"/>
    <property type="molecule type" value="Genomic_DNA"/>
</dbReference>
<dbReference type="PANTHER" id="PTHR34406:SF1">
    <property type="entry name" value="PROTEIN YCEI"/>
    <property type="match status" value="1"/>
</dbReference>
<dbReference type="SUPFAM" id="SSF101874">
    <property type="entry name" value="YceI-like"/>
    <property type="match status" value="1"/>
</dbReference>
<evidence type="ECO:0000256" key="1">
    <source>
        <dbReference type="SAM" id="SignalP"/>
    </source>
</evidence>
<keyword evidence="4" id="KW-1185">Reference proteome</keyword>
<sequence length="233" mass="26046">MFRLRLHPLLILLLAATMTLGVSPQVTAQESIDQRTSFELLEESRFWIRGSTTVNSFTCEVEAVRGDGVVPRVSASSVPVSLDRTASLDVPVQKFDCGNDRMSSDLRETLNASDHPQITFRLDKVEAIESPAETATEWYRLQVLGALTISGTERLVRISAWGRPVNDDVYRVTGCKDLKMTYFGIEPPTKFMSLVKVKDRIVVHFDLLVETPREMSPALASHTLSNPPQCHNE</sequence>
<dbReference type="OrthoDB" id="9794147at2"/>
<dbReference type="InterPro" id="IPR036761">
    <property type="entry name" value="TTHA0802/YceI-like_sf"/>
</dbReference>
<feature type="signal peptide" evidence="1">
    <location>
        <begin position="1"/>
        <end position="28"/>
    </location>
</feature>